<dbReference type="RefSeq" id="WP_222566319.1">
    <property type="nucleotide sequence ID" value="NZ_CP019646.1"/>
</dbReference>
<dbReference type="InterPro" id="IPR029058">
    <property type="entry name" value="AB_hydrolase_fold"/>
</dbReference>
<dbReference type="SUPFAM" id="SSF53474">
    <property type="entry name" value="alpha/beta-Hydrolases"/>
    <property type="match status" value="1"/>
</dbReference>
<dbReference type="Gene3D" id="3.40.50.1820">
    <property type="entry name" value="alpha/beta hydrolase"/>
    <property type="match status" value="1"/>
</dbReference>
<evidence type="ECO:0000259" key="3">
    <source>
        <dbReference type="Pfam" id="PF20434"/>
    </source>
</evidence>
<name>A0A1Q2MH11_9BACT</name>
<dbReference type="GO" id="GO:0046555">
    <property type="term" value="F:acetylxylan esterase activity"/>
    <property type="evidence" value="ECO:0007669"/>
    <property type="project" value="UniProtKB-EC"/>
</dbReference>
<sequence>MKILSTEYPKKLALAAFCLVLAGVCGAETLEKQENKMTLQLWQSEIPFSKGGADADIPSMDFYPAPAQPSSKAAVIVCPGGGYARLADDHEGVQIAEWLNSIGINAFVLTYRLPANGYRHPVPLADAQRTIRTVRSNAEKWDIDPKRIGILGFSAGGHLASSAGTHFNDPVKLPGKTDPVDAVSCRPDFQVLIYPVISMKSGIGHMGSRQKLLGSDPEPELVELMSNEMQVRADTPPAFLVHAGDDKGVLPQNSLLFYQACLDAGVAAEMHIYLKGGHGFGTRPQAGPASQWPAACEDWMKEIGVLSKE</sequence>
<dbReference type="InterPro" id="IPR050300">
    <property type="entry name" value="GDXG_lipolytic_enzyme"/>
</dbReference>
<feature type="signal peptide" evidence="2">
    <location>
        <begin position="1"/>
        <end position="27"/>
    </location>
</feature>
<keyword evidence="1 4" id="KW-0378">Hydrolase</keyword>
<dbReference type="InterPro" id="IPR049492">
    <property type="entry name" value="BD-FAE-like_dom"/>
</dbReference>
<feature type="domain" description="BD-FAE-like" evidence="3">
    <location>
        <begin position="60"/>
        <end position="259"/>
    </location>
</feature>
<evidence type="ECO:0000313" key="5">
    <source>
        <dbReference type="Proteomes" id="UP000188181"/>
    </source>
</evidence>
<evidence type="ECO:0000256" key="1">
    <source>
        <dbReference type="ARBA" id="ARBA00022801"/>
    </source>
</evidence>
<dbReference type="STRING" id="1851148.SMSP2_01973"/>
<dbReference type="EC" id="3.1.1.72" evidence="4"/>
<dbReference type="PANTHER" id="PTHR48081:SF6">
    <property type="entry name" value="PEPTIDASE S9 PROLYL OLIGOPEPTIDASE CATALYTIC DOMAIN-CONTAINING PROTEIN"/>
    <property type="match status" value="1"/>
</dbReference>
<keyword evidence="2" id="KW-0732">Signal</keyword>
<evidence type="ECO:0000313" key="4">
    <source>
        <dbReference type="EMBL" id="AQQ71597.1"/>
    </source>
</evidence>
<evidence type="ECO:0000256" key="2">
    <source>
        <dbReference type="SAM" id="SignalP"/>
    </source>
</evidence>
<dbReference type="EMBL" id="CP019646">
    <property type="protein sequence ID" value="AQQ71597.1"/>
    <property type="molecule type" value="Genomic_DNA"/>
</dbReference>
<dbReference type="KEGG" id="pbas:SMSP2_01973"/>
<gene>
    <name evidence="4" type="primary">axeA1_2</name>
    <name evidence="4" type="ORF">SMSP2_01973</name>
</gene>
<protein>
    <submittedName>
        <fullName evidence="4">Acetylxylan esterase</fullName>
        <ecNumber evidence="4">3.1.1.72</ecNumber>
    </submittedName>
</protein>
<keyword evidence="5" id="KW-1185">Reference proteome</keyword>
<accession>A0A1Q2MH11</accession>
<dbReference type="PANTHER" id="PTHR48081">
    <property type="entry name" value="AB HYDROLASE SUPERFAMILY PROTEIN C4A8.06C"/>
    <property type="match status" value="1"/>
</dbReference>
<reference evidence="5" key="1">
    <citation type="submission" date="2017-02" db="EMBL/GenBank/DDBJ databases">
        <title>Comparative genomics and description of representatives of a novel lineage of planctomycetes thriving in anoxic sediments.</title>
        <authorList>
            <person name="Spring S."/>
            <person name="Bunk B."/>
            <person name="Sproer C."/>
        </authorList>
    </citation>
    <scope>NUCLEOTIDE SEQUENCE [LARGE SCALE GENOMIC DNA]</scope>
    <source>
        <strain evidence="5">SM-Chi-D1</strain>
    </source>
</reference>
<organism evidence="4 5">
    <name type="scientific">Limihaloglobus sulfuriphilus</name>
    <dbReference type="NCBI Taxonomy" id="1851148"/>
    <lineage>
        <taxon>Bacteria</taxon>
        <taxon>Pseudomonadati</taxon>
        <taxon>Planctomycetota</taxon>
        <taxon>Phycisphaerae</taxon>
        <taxon>Sedimentisphaerales</taxon>
        <taxon>Sedimentisphaeraceae</taxon>
        <taxon>Limihaloglobus</taxon>
    </lineage>
</organism>
<proteinExistence type="predicted"/>
<dbReference type="AlphaFoldDB" id="A0A1Q2MH11"/>
<dbReference type="Pfam" id="PF20434">
    <property type="entry name" value="BD-FAE"/>
    <property type="match status" value="1"/>
</dbReference>
<feature type="chain" id="PRO_5012298065" evidence="2">
    <location>
        <begin position="28"/>
        <end position="309"/>
    </location>
</feature>
<dbReference type="Proteomes" id="UP000188181">
    <property type="component" value="Chromosome"/>
</dbReference>